<dbReference type="RefSeq" id="WP_310027426.1">
    <property type="nucleotide sequence ID" value="NZ_JAVDVI010000013.1"/>
</dbReference>
<keyword evidence="1" id="KW-1133">Transmembrane helix</keyword>
<comment type="caution">
    <text evidence="2">The sequence shown here is derived from an EMBL/GenBank/DDBJ whole genome shotgun (WGS) entry which is preliminary data.</text>
</comment>
<accession>A0ABU1TSI0</accession>
<feature type="transmembrane region" description="Helical" evidence="1">
    <location>
        <begin position="49"/>
        <end position="71"/>
    </location>
</feature>
<protein>
    <submittedName>
        <fullName evidence="2">Uncharacterized protein</fullName>
    </submittedName>
</protein>
<keyword evidence="3" id="KW-1185">Reference proteome</keyword>
<organism evidence="2 3">
    <name type="scientific">Flavobacterium arsenatis</name>
    <dbReference type="NCBI Taxonomy" id="1484332"/>
    <lineage>
        <taxon>Bacteria</taxon>
        <taxon>Pseudomonadati</taxon>
        <taxon>Bacteroidota</taxon>
        <taxon>Flavobacteriia</taxon>
        <taxon>Flavobacteriales</taxon>
        <taxon>Flavobacteriaceae</taxon>
        <taxon>Flavobacterium</taxon>
    </lineage>
</organism>
<keyword evidence="1" id="KW-0812">Transmembrane</keyword>
<evidence type="ECO:0000256" key="1">
    <source>
        <dbReference type="SAM" id="Phobius"/>
    </source>
</evidence>
<name>A0ABU1TSI0_9FLAO</name>
<gene>
    <name evidence="2" type="ORF">J2X31_002835</name>
</gene>
<keyword evidence="1" id="KW-0472">Membrane</keyword>
<proteinExistence type="predicted"/>
<dbReference type="EMBL" id="JAVDVI010000013">
    <property type="protein sequence ID" value="MDR6968809.1"/>
    <property type="molecule type" value="Genomic_DNA"/>
</dbReference>
<reference evidence="2 3" key="1">
    <citation type="submission" date="2023-07" db="EMBL/GenBank/DDBJ databases">
        <title>Sorghum-associated microbial communities from plants grown in Nebraska, USA.</title>
        <authorList>
            <person name="Schachtman D."/>
        </authorList>
    </citation>
    <scope>NUCLEOTIDE SEQUENCE [LARGE SCALE GENOMIC DNA]</scope>
    <source>
        <strain evidence="2 3">3773</strain>
    </source>
</reference>
<dbReference type="Proteomes" id="UP001255185">
    <property type="component" value="Unassembled WGS sequence"/>
</dbReference>
<evidence type="ECO:0000313" key="2">
    <source>
        <dbReference type="EMBL" id="MDR6968809.1"/>
    </source>
</evidence>
<sequence>MSNFDYKKSAVLLLALIGVGLMSKGFLGVFDLHFQTIENGNEIMNTSYYFGYNTGLVLAKIGKIAVGFLMLKYCYEWFCIRKINLDDFQK</sequence>
<evidence type="ECO:0000313" key="3">
    <source>
        <dbReference type="Proteomes" id="UP001255185"/>
    </source>
</evidence>